<dbReference type="Pfam" id="PF07859">
    <property type="entry name" value="Abhydrolase_3"/>
    <property type="match status" value="1"/>
</dbReference>
<evidence type="ECO:0000313" key="5">
    <source>
        <dbReference type="EMBL" id="MBG0564039.1"/>
    </source>
</evidence>
<gene>
    <name evidence="5" type="ORF">I4J89_21590</name>
</gene>
<comment type="similarity">
    <text evidence="1">Belongs to the 'GDXG' lipolytic enzyme family.</text>
</comment>
<proteinExistence type="inferred from homology"/>
<dbReference type="InterPro" id="IPR013094">
    <property type="entry name" value="AB_hydrolase_3"/>
</dbReference>
<dbReference type="GO" id="GO:0016787">
    <property type="term" value="F:hydrolase activity"/>
    <property type="evidence" value="ECO:0007669"/>
    <property type="project" value="UniProtKB-KW"/>
</dbReference>
<dbReference type="EMBL" id="JADQTO010000010">
    <property type="protein sequence ID" value="MBG0564039.1"/>
    <property type="molecule type" value="Genomic_DNA"/>
</dbReference>
<dbReference type="PANTHER" id="PTHR48081">
    <property type="entry name" value="AB HYDROLASE SUPERFAMILY PROTEIN C4A8.06C"/>
    <property type="match status" value="1"/>
</dbReference>
<dbReference type="AlphaFoldDB" id="A0A931C605"/>
<dbReference type="SUPFAM" id="SSF53474">
    <property type="entry name" value="alpha/beta-Hydrolases"/>
    <property type="match status" value="1"/>
</dbReference>
<evidence type="ECO:0000259" key="4">
    <source>
        <dbReference type="Pfam" id="PF07859"/>
    </source>
</evidence>
<keyword evidence="6" id="KW-1185">Reference proteome</keyword>
<comment type="caution">
    <text evidence="5">The sequence shown here is derived from an EMBL/GenBank/DDBJ whole genome shotgun (WGS) entry which is preliminary data.</text>
</comment>
<evidence type="ECO:0000313" key="6">
    <source>
        <dbReference type="Proteomes" id="UP000598146"/>
    </source>
</evidence>
<accession>A0A931C605</accession>
<dbReference type="Gene3D" id="3.40.50.1820">
    <property type="entry name" value="alpha/beta hydrolase"/>
    <property type="match status" value="1"/>
</dbReference>
<evidence type="ECO:0000256" key="1">
    <source>
        <dbReference type="ARBA" id="ARBA00010515"/>
    </source>
</evidence>
<dbReference type="RefSeq" id="WP_196415832.1">
    <property type="nucleotide sequence ID" value="NZ_JADQTO010000010.1"/>
</dbReference>
<dbReference type="Proteomes" id="UP000598146">
    <property type="component" value="Unassembled WGS sequence"/>
</dbReference>
<organism evidence="5 6">
    <name type="scientific">Actinoplanes aureus</name>
    <dbReference type="NCBI Taxonomy" id="2792083"/>
    <lineage>
        <taxon>Bacteria</taxon>
        <taxon>Bacillati</taxon>
        <taxon>Actinomycetota</taxon>
        <taxon>Actinomycetes</taxon>
        <taxon>Micromonosporales</taxon>
        <taxon>Micromonosporaceae</taxon>
        <taxon>Actinoplanes</taxon>
    </lineage>
</organism>
<protein>
    <submittedName>
        <fullName evidence="5">Alpha/beta hydrolase</fullName>
    </submittedName>
</protein>
<dbReference type="PANTHER" id="PTHR48081:SF6">
    <property type="entry name" value="PEPTIDASE S9 PROLYL OLIGOPEPTIDASE CATALYTIC DOMAIN-CONTAINING PROTEIN"/>
    <property type="match status" value="1"/>
</dbReference>
<sequence>MTILLIFAAVVVLLVLGVWLAFRLSPWPLVLIIRHMPALSGEGINERLEPYVPDGVVSVLDERYDPADRDGFLDVFRPAGPAGALPTIVWVHGGAFIAGTRVDLRNYLRILAGRGFTTVGIEYSHAPERRYPTPVLQVTAALAHLQRNASRLGVDPDRIVLAGDSAGAQIAAQTALALCDPSFAAKAQLPIIAPPVGIRATVLACGPYDLRLPDYQGEYGRFLKAIMWAYTGKKNFQDDPRFAYASLPQQVTGQFPPAFLTVGNGDPLRRHSVALAEALRAQGVPVDALFYADDHQPLLDHEYQIDVGTEAGAAALERIVAHVEAYTSDRDRRAAR</sequence>
<name>A0A931C605_9ACTN</name>
<feature type="domain" description="Alpha/beta hydrolase fold-3" evidence="4">
    <location>
        <begin position="88"/>
        <end position="292"/>
    </location>
</feature>
<dbReference type="InterPro" id="IPR029058">
    <property type="entry name" value="AB_hydrolase_fold"/>
</dbReference>
<dbReference type="PROSITE" id="PS01174">
    <property type="entry name" value="LIPASE_GDXG_SER"/>
    <property type="match status" value="1"/>
</dbReference>
<dbReference type="InterPro" id="IPR033140">
    <property type="entry name" value="Lipase_GDXG_put_SER_AS"/>
</dbReference>
<reference evidence="5" key="1">
    <citation type="submission" date="2020-11" db="EMBL/GenBank/DDBJ databases">
        <title>Isolation and identification of active actinomycetes.</title>
        <authorList>
            <person name="Sun X."/>
        </authorList>
    </citation>
    <scope>NUCLEOTIDE SEQUENCE</scope>
    <source>
        <strain evidence="5">NEAU-A11</strain>
    </source>
</reference>
<keyword evidence="2 5" id="KW-0378">Hydrolase</keyword>
<evidence type="ECO:0000256" key="2">
    <source>
        <dbReference type="ARBA" id="ARBA00022801"/>
    </source>
</evidence>
<evidence type="ECO:0000256" key="3">
    <source>
        <dbReference type="PROSITE-ProRule" id="PRU10038"/>
    </source>
</evidence>
<dbReference type="InterPro" id="IPR050300">
    <property type="entry name" value="GDXG_lipolytic_enzyme"/>
</dbReference>
<feature type="active site" evidence="3">
    <location>
        <position position="165"/>
    </location>
</feature>